<evidence type="ECO:0000259" key="2">
    <source>
        <dbReference type="Pfam" id="PF08044"/>
    </source>
</evidence>
<proteinExistence type="predicted"/>
<keyword evidence="1" id="KW-0812">Transmembrane</keyword>
<feature type="domain" description="DUF1707" evidence="2">
    <location>
        <begin position="13"/>
        <end position="64"/>
    </location>
</feature>
<evidence type="ECO:0000313" key="3">
    <source>
        <dbReference type="EMBL" id="VEH06063.1"/>
    </source>
</evidence>
<dbReference type="Proteomes" id="UP000271380">
    <property type="component" value="Chromosome"/>
</dbReference>
<dbReference type="AlphaFoldDB" id="A0AB38VRJ5"/>
<reference evidence="3 4" key="1">
    <citation type="submission" date="2018-12" db="EMBL/GenBank/DDBJ databases">
        <authorList>
            <consortium name="Pathogen Informatics"/>
        </authorList>
    </citation>
    <scope>NUCLEOTIDE SEQUENCE [LARGE SCALE GENOMIC DNA]</scope>
    <source>
        <strain evidence="3 4">NCTC949</strain>
    </source>
</reference>
<evidence type="ECO:0000313" key="4">
    <source>
        <dbReference type="Proteomes" id="UP000271380"/>
    </source>
</evidence>
<name>A0AB38VRJ5_9CORY</name>
<dbReference type="EMBL" id="LR134377">
    <property type="protein sequence ID" value="VEH06063.1"/>
    <property type="molecule type" value="Genomic_DNA"/>
</dbReference>
<accession>A0AB38VRJ5</accession>
<keyword evidence="1" id="KW-0472">Membrane</keyword>
<dbReference type="InterPro" id="IPR012551">
    <property type="entry name" value="DUF1707_SHOCT-like"/>
</dbReference>
<sequence>MFIMSDPFNPDYRISDEERHRAMQDLGAHFAAGRLDSETYDARLTQVAQATMKSEISPLFDDLPANTAIAASHDRFYTAAEIDKAAQRGGNIRHGIMGLSIVAAIAGTYAYPIMIILIPTVFILLYVMKLGPESWYKPSARQLERERMREVRLEQMRHKQAIQMSIAQQQAEQKALRQQKIQEINSLAMDLTSDALKRFQNRR</sequence>
<keyword evidence="1" id="KW-1133">Transmembrane helix</keyword>
<organism evidence="3 4">
    <name type="scientific">Corynebacterium kutscheri</name>
    <dbReference type="NCBI Taxonomy" id="35755"/>
    <lineage>
        <taxon>Bacteria</taxon>
        <taxon>Bacillati</taxon>
        <taxon>Actinomycetota</taxon>
        <taxon>Actinomycetes</taxon>
        <taxon>Mycobacteriales</taxon>
        <taxon>Corynebacteriaceae</taxon>
        <taxon>Corynebacterium</taxon>
    </lineage>
</organism>
<dbReference type="Pfam" id="PF08044">
    <property type="entry name" value="DUF1707"/>
    <property type="match status" value="1"/>
</dbReference>
<feature type="transmembrane region" description="Helical" evidence="1">
    <location>
        <begin position="109"/>
        <end position="128"/>
    </location>
</feature>
<protein>
    <submittedName>
        <fullName evidence="3">Hypothetical membrane protein</fullName>
    </submittedName>
</protein>
<gene>
    <name evidence="3" type="ORF">NCTC949_00931</name>
</gene>
<evidence type="ECO:0000256" key="1">
    <source>
        <dbReference type="SAM" id="Phobius"/>
    </source>
</evidence>